<dbReference type="AlphaFoldDB" id="W2M7K4"/>
<protein>
    <submittedName>
        <fullName evidence="1">Uncharacterized protein</fullName>
    </submittedName>
</protein>
<dbReference type="EMBL" id="KI696542">
    <property type="protein sequence ID" value="ETM31553.1"/>
    <property type="molecule type" value="Genomic_DNA"/>
</dbReference>
<proteinExistence type="predicted"/>
<reference evidence="1" key="1">
    <citation type="submission" date="2013-11" db="EMBL/GenBank/DDBJ databases">
        <title>The Genome Sequence of Phytophthora parasitica IAC_01/95.</title>
        <authorList>
            <consortium name="The Broad Institute Genomics Platform"/>
            <person name="Russ C."/>
            <person name="Tyler B."/>
            <person name="Panabieres F."/>
            <person name="Shan W."/>
            <person name="Tripathy S."/>
            <person name="Grunwald N."/>
            <person name="Machado M."/>
            <person name="Johnson C.S."/>
            <person name="Arredondo F."/>
            <person name="Hong C."/>
            <person name="Coffey M."/>
            <person name="Young S.K."/>
            <person name="Zeng Q."/>
            <person name="Gargeya S."/>
            <person name="Fitzgerald M."/>
            <person name="Abouelleil A."/>
            <person name="Alvarado L."/>
            <person name="Chapman S.B."/>
            <person name="Gainer-Dewar J."/>
            <person name="Goldberg J."/>
            <person name="Griggs A."/>
            <person name="Gujja S."/>
            <person name="Hansen M."/>
            <person name="Howarth C."/>
            <person name="Imamovic A."/>
            <person name="Ireland A."/>
            <person name="Larimer J."/>
            <person name="McCowan C."/>
            <person name="Murphy C."/>
            <person name="Pearson M."/>
            <person name="Poon T.W."/>
            <person name="Priest M."/>
            <person name="Roberts A."/>
            <person name="Saif S."/>
            <person name="Shea T."/>
            <person name="Sykes S."/>
            <person name="Wortman J."/>
            <person name="Nusbaum C."/>
            <person name="Birren B."/>
        </authorList>
    </citation>
    <scope>NUCLEOTIDE SEQUENCE [LARGE SCALE GENOMIC DNA]</scope>
    <source>
        <strain evidence="1">IAC_01/95</strain>
    </source>
</reference>
<accession>W2M7K4</accession>
<dbReference type="Proteomes" id="UP000054532">
    <property type="component" value="Unassembled WGS sequence"/>
</dbReference>
<sequence>MVRANRPASAFTNAQISGFYFRRRHYGAVAVARIKQEAPNLI</sequence>
<evidence type="ECO:0000313" key="1">
    <source>
        <dbReference type="EMBL" id="ETM31553.1"/>
    </source>
</evidence>
<gene>
    <name evidence="1" type="ORF">L914_20912</name>
</gene>
<organism evidence="1">
    <name type="scientific">Phytophthora nicotianae</name>
    <name type="common">Potato buckeye rot agent</name>
    <name type="synonym">Phytophthora parasitica</name>
    <dbReference type="NCBI Taxonomy" id="4792"/>
    <lineage>
        <taxon>Eukaryota</taxon>
        <taxon>Sar</taxon>
        <taxon>Stramenopiles</taxon>
        <taxon>Oomycota</taxon>
        <taxon>Peronosporomycetes</taxon>
        <taxon>Peronosporales</taxon>
        <taxon>Peronosporaceae</taxon>
        <taxon>Phytophthora</taxon>
    </lineage>
</organism>
<name>W2M7K4_PHYNI</name>